<keyword evidence="1" id="KW-0812">Transmembrane</keyword>
<dbReference type="EMBL" id="RYUT01000004">
    <property type="protein sequence ID" value="RYQ29437.1"/>
    <property type="molecule type" value="Genomic_DNA"/>
</dbReference>
<organism evidence="2 3">
    <name type="scientific">Bifidobacterium pseudolongum subsp. globosum</name>
    <dbReference type="NCBI Taxonomy" id="1690"/>
    <lineage>
        <taxon>Bacteria</taxon>
        <taxon>Bacillati</taxon>
        <taxon>Actinomycetota</taxon>
        <taxon>Actinomycetes</taxon>
        <taxon>Bifidobacteriales</taxon>
        <taxon>Bifidobacteriaceae</taxon>
        <taxon>Bifidobacterium</taxon>
    </lineage>
</organism>
<evidence type="ECO:0000313" key="2">
    <source>
        <dbReference type="EMBL" id="RYQ29437.1"/>
    </source>
</evidence>
<proteinExistence type="predicted"/>
<feature type="transmembrane region" description="Helical" evidence="1">
    <location>
        <begin position="6"/>
        <end position="27"/>
    </location>
</feature>
<evidence type="ECO:0000313" key="3">
    <source>
        <dbReference type="Proteomes" id="UP000291920"/>
    </source>
</evidence>
<dbReference type="Proteomes" id="UP000291920">
    <property type="component" value="Unassembled WGS sequence"/>
</dbReference>
<sequence>MFFVWLGILAFSICVLVGEYLLIRIAVRDGIDSSSTADWREMYVLEQE</sequence>
<protein>
    <submittedName>
        <fullName evidence="2">Uncharacterized protein</fullName>
    </submittedName>
</protein>
<comment type="caution">
    <text evidence="2">The sequence shown here is derived from an EMBL/GenBank/DDBJ whole genome shotgun (WGS) entry which is preliminary data.</text>
</comment>
<gene>
    <name evidence="2" type="ORF">PG2017B_1626</name>
</gene>
<name>A0A4Q5AIG5_9BIFI</name>
<reference evidence="2 3" key="1">
    <citation type="submission" date="2018-12" db="EMBL/GenBank/DDBJ databases">
        <title>Unveiling genomic diversity among members of the Bifidobacterium pseudolongum species, a widely distributed gut commensal of the animal kingdom.</title>
        <authorList>
            <person name="Lugli G.A."/>
            <person name="Duranti S."/>
            <person name="Albert K."/>
            <person name="Mancabelli L."/>
            <person name="Napoli S."/>
            <person name="Viappiani A."/>
            <person name="Anzalone R."/>
            <person name="Longhi G."/>
            <person name="Milani C."/>
            <person name="Turroni F."/>
            <person name="Alessandri G."/>
            <person name="Sela D.A."/>
            <person name="Van Sinderen D."/>
            <person name="Ventura M."/>
        </authorList>
    </citation>
    <scope>NUCLEOTIDE SEQUENCE [LARGE SCALE GENOMIC DNA]</scope>
    <source>
        <strain evidence="2 3">2017B</strain>
    </source>
</reference>
<keyword evidence="1" id="KW-1133">Transmembrane helix</keyword>
<keyword evidence="1" id="KW-0472">Membrane</keyword>
<accession>A0A4Q5AIG5</accession>
<dbReference type="AlphaFoldDB" id="A0A4Q5AIG5"/>
<evidence type="ECO:0000256" key="1">
    <source>
        <dbReference type="SAM" id="Phobius"/>
    </source>
</evidence>